<accession>A0A0D7BE14</accession>
<dbReference type="AlphaFoldDB" id="A0A0D7BE14"/>
<dbReference type="Proteomes" id="UP000054007">
    <property type="component" value="Unassembled WGS sequence"/>
</dbReference>
<evidence type="ECO:0000313" key="1">
    <source>
        <dbReference type="EMBL" id="KIY68772.1"/>
    </source>
</evidence>
<dbReference type="EMBL" id="KN880496">
    <property type="protein sequence ID" value="KIY68772.1"/>
    <property type="molecule type" value="Genomic_DNA"/>
</dbReference>
<organism evidence="1 2">
    <name type="scientific">Cylindrobasidium torrendii FP15055 ss-10</name>
    <dbReference type="NCBI Taxonomy" id="1314674"/>
    <lineage>
        <taxon>Eukaryota</taxon>
        <taxon>Fungi</taxon>
        <taxon>Dikarya</taxon>
        <taxon>Basidiomycota</taxon>
        <taxon>Agaricomycotina</taxon>
        <taxon>Agaricomycetes</taxon>
        <taxon>Agaricomycetidae</taxon>
        <taxon>Agaricales</taxon>
        <taxon>Marasmiineae</taxon>
        <taxon>Physalacriaceae</taxon>
        <taxon>Cylindrobasidium</taxon>
    </lineage>
</organism>
<keyword evidence="2" id="KW-1185">Reference proteome</keyword>
<protein>
    <submittedName>
        <fullName evidence="1">Uncharacterized protein</fullName>
    </submittedName>
</protein>
<name>A0A0D7BE14_9AGAR</name>
<evidence type="ECO:0000313" key="2">
    <source>
        <dbReference type="Proteomes" id="UP000054007"/>
    </source>
</evidence>
<gene>
    <name evidence="1" type="ORF">CYLTODRAFT_410127</name>
</gene>
<proteinExistence type="predicted"/>
<sequence>MAGVHLFEYNSDGNRRTYVLEDFGATPRSYFHAVSIGSSVFFDIVRLAKYTEPQKIAIGRPRHSMLPHATRVYVNIRGHAEAGGVNPCERPKAPLPESSMIPLNCGSDVSLYTEELVEKISYIISQPEEYTTNVAKNNVVERAATGDACPSW</sequence>
<reference evidence="1 2" key="1">
    <citation type="journal article" date="2015" name="Fungal Genet. Biol.">
        <title>Evolution of novel wood decay mechanisms in Agaricales revealed by the genome sequences of Fistulina hepatica and Cylindrobasidium torrendii.</title>
        <authorList>
            <person name="Floudas D."/>
            <person name="Held B.W."/>
            <person name="Riley R."/>
            <person name="Nagy L.G."/>
            <person name="Koehler G."/>
            <person name="Ransdell A.S."/>
            <person name="Younus H."/>
            <person name="Chow J."/>
            <person name="Chiniquy J."/>
            <person name="Lipzen A."/>
            <person name="Tritt A."/>
            <person name="Sun H."/>
            <person name="Haridas S."/>
            <person name="LaButti K."/>
            <person name="Ohm R.A."/>
            <person name="Kues U."/>
            <person name="Blanchette R.A."/>
            <person name="Grigoriev I.V."/>
            <person name="Minto R.E."/>
            <person name="Hibbett D.S."/>
        </authorList>
    </citation>
    <scope>NUCLEOTIDE SEQUENCE [LARGE SCALE GENOMIC DNA]</scope>
    <source>
        <strain evidence="1 2">FP15055 ss-10</strain>
    </source>
</reference>